<dbReference type="OrthoDB" id="10262528at2759"/>
<dbReference type="Proteomes" id="UP000594262">
    <property type="component" value="Unplaced"/>
</dbReference>
<dbReference type="InterPro" id="IPR043127">
    <property type="entry name" value="Sec-1-like_dom3a"/>
</dbReference>
<dbReference type="InterPro" id="IPR043155">
    <property type="entry name" value="VPS33_dom3b"/>
</dbReference>
<dbReference type="InterPro" id="IPR036045">
    <property type="entry name" value="Sec1-like_sf"/>
</dbReference>
<dbReference type="Pfam" id="PF00995">
    <property type="entry name" value="Sec1"/>
    <property type="match status" value="1"/>
</dbReference>
<accession>A0A7M5V1D3</accession>
<dbReference type="InterPro" id="IPR001619">
    <property type="entry name" value="Sec1-like"/>
</dbReference>
<comment type="similarity">
    <text evidence="1">Belongs to the STXBP/unc-18/SEC1 family.</text>
</comment>
<evidence type="ECO:0000313" key="3">
    <source>
        <dbReference type="Proteomes" id="UP000594262"/>
    </source>
</evidence>
<evidence type="ECO:0000313" key="2">
    <source>
        <dbReference type="EnsemblMetazoa" id="CLYHEMP007980.1"/>
    </source>
</evidence>
<dbReference type="Gene3D" id="3.40.50.1910">
    <property type="match status" value="2"/>
</dbReference>
<dbReference type="EnsemblMetazoa" id="CLYHEMT007980.1">
    <property type="protein sequence ID" value="CLYHEMP007980.1"/>
    <property type="gene ID" value="CLYHEMG007980"/>
</dbReference>
<dbReference type="GeneID" id="136811277"/>
<protein>
    <recommendedName>
        <fullName evidence="4">Vacuolar protein sorting-associated protein 33B</fullName>
    </recommendedName>
</protein>
<evidence type="ECO:0008006" key="4">
    <source>
        <dbReference type="Google" id="ProtNLM"/>
    </source>
</evidence>
<dbReference type="Gene3D" id="3.90.830.10">
    <property type="entry name" value="Syntaxin Binding Protein 1, Chain A, domain 2"/>
    <property type="match status" value="1"/>
</dbReference>
<sequence length="582" mass="65798">MSSQFPDFEIFKSLYQQRLASLLQGLDGAKDLFLDEELMKPLDQITGVKFLKTHGVQKIYTMQTGGFEAGAEKRVFILKPFVNRMKLLAEYINLDKMKGIKRKCQVIFTPTKLSTCDIILEQEGIYGDLTVEEFNLDLIRLDTDVVTMEMPLYFKQFFLDNDTTWYHSIARALSSIQGTFGTIPKAHLIGLNSMRIHDLWKMKEDRDYNPPGGPEIGSMIMLDRNLDFPTVLASQLTYEGLIAECFGIKTGVVKFEKNVTSQDAPLTLSLNSTDKVFAEIRGMHITGVFPLLSSKARQLQSGYDKKDNLSSVSDFKQFVSEDLKELKSQHKSLALHIGACEAIMKKKTDGSFEDVLAIEQAMFEDTQYKDSLNFVETCIQRQSPYLNCLRMMSLLSVCKGGIDSKTYKSLRTQFLHSFGFHHMTSFKKFKEAGLINETNDKRNLFPKSRKKFNLIPKSPEAASKGPVPKDLSYVFGGAYTPFLVKIVEQLLTKPYVGGVEEMLKTLQIPATEYKAGSSARQTQSNFKPSQMALKTVLVVFIGGCTHTEINALRFIGNQLRYRFIILTTAIVTGEEFLQSFLV</sequence>
<dbReference type="SUPFAM" id="SSF56815">
    <property type="entry name" value="Sec1/munc18-like (SM) proteins"/>
    <property type="match status" value="1"/>
</dbReference>
<reference evidence="2" key="1">
    <citation type="submission" date="2021-01" db="UniProtKB">
        <authorList>
            <consortium name="EnsemblMetazoa"/>
        </authorList>
    </citation>
    <scope>IDENTIFICATION</scope>
</reference>
<evidence type="ECO:0000256" key="1">
    <source>
        <dbReference type="ARBA" id="ARBA00009884"/>
    </source>
</evidence>
<proteinExistence type="inferred from homology"/>
<keyword evidence="3" id="KW-1185">Reference proteome</keyword>
<organism evidence="2 3">
    <name type="scientific">Clytia hemisphaerica</name>
    <dbReference type="NCBI Taxonomy" id="252671"/>
    <lineage>
        <taxon>Eukaryota</taxon>
        <taxon>Metazoa</taxon>
        <taxon>Cnidaria</taxon>
        <taxon>Hydrozoa</taxon>
        <taxon>Hydroidolina</taxon>
        <taxon>Leptothecata</taxon>
        <taxon>Obeliida</taxon>
        <taxon>Clytiidae</taxon>
        <taxon>Clytia</taxon>
    </lineage>
</organism>
<dbReference type="PANTHER" id="PTHR11679">
    <property type="entry name" value="VESICLE PROTEIN SORTING-ASSOCIATED"/>
    <property type="match status" value="1"/>
</dbReference>
<dbReference type="InterPro" id="IPR027482">
    <property type="entry name" value="Sec1-like_dom2"/>
</dbReference>
<dbReference type="Gene3D" id="3.40.50.2060">
    <property type="match status" value="1"/>
</dbReference>
<dbReference type="GO" id="GO:0016192">
    <property type="term" value="P:vesicle-mediated transport"/>
    <property type="evidence" value="ECO:0007669"/>
    <property type="project" value="InterPro"/>
</dbReference>
<name>A0A7M5V1D3_9CNID</name>
<dbReference type="Gene3D" id="1.25.40.850">
    <property type="match status" value="1"/>
</dbReference>
<dbReference type="AlphaFoldDB" id="A0A7M5V1D3"/>
<dbReference type="RefSeq" id="XP_066923992.1">
    <property type="nucleotide sequence ID" value="XM_067067891.1"/>
</dbReference>
<dbReference type="InterPro" id="IPR043154">
    <property type="entry name" value="Sec-1-like_dom1"/>
</dbReference>